<comment type="subcellular location">
    <subcellularLocation>
        <location evidence="2">Cytoplasm</location>
    </subcellularLocation>
    <subcellularLocation>
        <location evidence="2">Nucleus</location>
    </subcellularLocation>
</comment>
<dbReference type="GO" id="GO:0005634">
    <property type="term" value="C:nucleus"/>
    <property type="evidence" value="ECO:0007669"/>
    <property type="project" value="UniProtKB-SubCell"/>
</dbReference>
<dbReference type="GO" id="GO:0071933">
    <property type="term" value="F:Arp2/3 complex binding"/>
    <property type="evidence" value="ECO:0007669"/>
    <property type="project" value="EnsemblFungi"/>
</dbReference>
<evidence type="ECO:0000259" key="3">
    <source>
        <dbReference type="PROSITE" id="PS51263"/>
    </source>
</evidence>
<dbReference type="OrthoDB" id="3919494at2759"/>
<dbReference type="PROSITE" id="PS51263">
    <property type="entry name" value="ADF_H"/>
    <property type="match status" value="1"/>
</dbReference>
<dbReference type="GO" id="GO:0071846">
    <property type="term" value="P:actin filament debranching"/>
    <property type="evidence" value="ECO:0007669"/>
    <property type="project" value="EnsemblFungi"/>
</dbReference>
<keyword evidence="5" id="KW-1185">Reference proteome</keyword>
<dbReference type="PANTHER" id="PTHR11249:SF2">
    <property type="entry name" value="GLIA MATURATION FACTOR"/>
    <property type="match status" value="1"/>
</dbReference>
<dbReference type="CDD" id="cd11283">
    <property type="entry name" value="ADF_GMF-beta_like"/>
    <property type="match status" value="1"/>
</dbReference>
<sequence>MSSVLYSFSEDTLTKLKKFRFQSSRATTLEAITYEIDKKTYEVKSDNQVAKSIDELVDELPDNSPSFIVLSYPYKLKDGRIKSPLVLIYYRPATSTQESKMLYAGAVELFREKAGVSKVIQIEDEDEFQDIEEKIVE</sequence>
<evidence type="ECO:0000256" key="2">
    <source>
        <dbReference type="PIRNR" id="PIRNR001788"/>
    </source>
</evidence>
<dbReference type="Pfam" id="PF00241">
    <property type="entry name" value="Cofilin_ADF"/>
    <property type="match status" value="1"/>
</dbReference>
<proteinExistence type="inferred from homology"/>
<dbReference type="EMBL" id="KV454015">
    <property type="protein sequence ID" value="ODV95003.1"/>
    <property type="molecule type" value="Genomic_DNA"/>
</dbReference>
<dbReference type="InterPro" id="IPR029006">
    <property type="entry name" value="ADF-H/Gelsolin-like_dom_sf"/>
</dbReference>
<reference evidence="5" key="1">
    <citation type="submission" date="2016-05" db="EMBL/GenBank/DDBJ databases">
        <title>Comparative genomics of biotechnologically important yeasts.</title>
        <authorList>
            <consortium name="DOE Joint Genome Institute"/>
            <person name="Riley R."/>
            <person name="Haridas S."/>
            <person name="Wolfe K.H."/>
            <person name="Lopes M.R."/>
            <person name="Hittinger C.T."/>
            <person name="Goker M."/>
            <person name="Salamov A."/>
            <person name="Wisecaver J."/>
            <person name="Long T.M."/>
            <person name="Aerts A.L."/>
            <person name="Barry K."/>
            <person name="Choi C."/>
            <person name="Clum A."/>
            <person name="Coughlan A.Y."/>
            <person name="Deshpande S."/>
            <person name="Douglass A.P."/>
            <person name="Hanson S.J."/>
            <person name="Klenk H.-P."/>
            <person name="Labutti K."/>
            <person name="Lapidus A."/>
            <person name="Lindquist E."/>
            <person name="Lipzen A."/>
            <person name="Meier-Kolthoff J.P."/>
            <person name="Ohm R.A."/>
            <person name="Otillar R.P."/>
            <person name="Pangilinan J."/>
            <person name="Peng Y."/>
            <person name="Rokas A."/>
            <person name="Rosa C.A."/>
            <person name="Scheuner C."/>
            <person name="Sibirny A.A."/>
            <person name="Slot J.C."/>
            <person name="Stielow J.B."/>
            <person name="Sun H."/>
            <person name="Kurtzman C.P."/>
            <person name="Blackwell M."/>
            <person name="Grigoriev I.V."/>
            <person name="Jeffries T.W."/>
        </authorList>
    </citation>
    <scope>NUCLEOTIDE SEQUENCE [LARGE SCALE GENOMIC DNA]</scope>
    <source>
        <strain evidence="5">NRRL Y-2460</strain>
    </source>
</reference>
<evidence type="ECO:0000256" key="1">
    <source>
        <dbReference type="ARBA" id="ARBA00010055"/>
    </source>
</evidence>
<dbReference type="Gene3D" id="3.40.20.10">
    <property type="entry name" value="Severin"/>
    <property type="match status" value="1"/>
</dbReference>
<dbReference type="PIRSF" id="PIRSF001788">
    <property type="entry name" value="GMF-beta"/>
    <property type="match status" value="1"/>
</dbReference>
<dbReference type="SMART" id="SM00102">
    <property type="entry name" value="ADF"/>
    <property type="match status" value="1"/>
</dbReference>
<accession>A0A1E4TT89</accession>
<dbReference type="GO" id="GO:0030479">
    <property type="term" value="C:actin cortical patch"/>
    <property type="evidence" value="ECO:0007669"/>
    <property type="project" value="EnsemblFungi"/>
</dbReference>
<dbReference type="Proteomes" id="UP000094236">
    <property type="component" value="Unassembled WGS sequence"/>
</dbReference>
<protein>
    <recommendedName>
        <fullName evidence="3">ADF-H domain-containing protein</fullName>
    </recommendedName>
</protein>
<dbReference type="STRING" id="669874.A0A1E4TT89"/>
<organism evidence="4 5">
    <name type="scientific">Pachysolen tannophilus NRRL Y-2460</name>
    <dbReference type="NCBI Taxonomy" id="669874"/>
    <lineage>
        <taxon>Eukaryota</taxon>
        <taxon>Fungi</taxon>
        <taxon>Dikarya</taxon>
        <taxon>Ascomycota</taxon>
        <taxon>Saccharomycotina</taxon>
        <taxon>Pichiomycetes</taxon>
        <taxon>Pachysolenaceae</taxon>
        <taxon>Pachysolen</taxon>
    </lineage>
</organism>
<comment type="similarity">
    <text evidence="1 2">Belongs to the actin-binding proteins ADF family. GMF subfamily.</text>
</comment>
<gene>
    <name evidence="4" type="ORF">PACTADRAFT_59693</name>
</gene>
<feature type="domain" description="ADF-H" evidence="3">
    <location>
        <begin position="3"/>
        <end position="137"/>
    </location>
</feature>
<dbReference type="SUPFAM" id="SSF55753">
    <property type="entry name" value="Actin depolymerizing proteins"/>
    <property type="match status" value="1"/>
</dbReference>
<dbReference type="InterPro" id="IPR002108">
    <property type="entry name" value="ADF-H"/>
</dbReference>
<keyword evidence="2" id="KW-0963">Cytoplasm</keyword>
<dbReference type="AlphaFoldDB" id="A0A1E4TT89"/>
<dbReference type="PANTHER" id="PTHR11249">
    <property type="entry name" value="GLIAL FACTOR NATURATION FACTOR"/>
    <property type="match status" value="1"/>
</dbReference>
<evidence type="ECO:0000313" key="4">
    <source>
        <dbReference type="EMBL" id="ODV95003.1"/>
    </source>
</evidence>
<dbReference type="GO" id="GO:0034316">
    <property type="term" value="P:negative regulation of Arp2/3 complex-mediated actin nucleation"/>
    <property type="evidence" value="ECO:0007669"/>
    <property type="project" value="TreeGrafter"/>
</dbReference>
<evidence type="ECO:0000313" key="5">
    <source>
        <dbReference type="Proteomes" id="UP000094236"/>
    </source>
</evidence>
<dbReference type="InterPro" id="IPR011171">
    <property type="entry name" value="GMF"/>
</dbReference>
<name>A0A1E4TT89_PACTA</name>
<keyword evidence="2" id="KW-0539">Nucleus</keyword>
<dbReference type="GO" id="GO:0003779">
    <property type="term" value="F:actin binding"/>
    <property type="evidence" value="ECO:0007669"/>
    <property type="project" value="InterPro"/>
</dbReference>